<feature type="domain" description="DUF6697" evidence="1">
    <location>
        <begin position="9"/>
        <end position="94"/>
    </location>
</feature>
<dbReference type="EMBL" id="RBXL01000001">
    <property type="protein sequence ID" value="RKT46064.1"/>
    <property type="molecule type" value="Genomic_DNA"/>
</dbReference>
<proteinExistence type="predicted"/>
<dbReference type="RefSeq" id="WP_120798235.1">
    <property type="nucleotide sequence ID" value="NZ_RBXL01000001.1"/>
</dbReference>
<dbReference type="OrthoDB" id="6194227at2"/>
<organism evidence="2 3">
    <name type="scientific">Thiocapsa rosea</name>
    <dbReference type="NCBI Taxonomy" id="69360"/>
    <lineage>
        <taxon>Bacteria</taxon>
        <taxon>Pseudomonadati</taxon>
        <taxon>Pseudomonadota</taxon>
        <taxon>Gammaproteobacteria</taxon>
        <taxon>Chromatiales</taxon>
        <taxon>Chromatiaceae</taxon>
        <taxon>Thiocapsa</taxon>
    </lineage>
</organism>
<name>A0A495V9T9_9GAMM</name>
<comment type="caution">
    <text evidence="2">The sequence shown here is derived from an EMBL/GenBank/DDBJ whole genome shotgun (WGS) entry which is preliminary data.</text>
</comment>
<evidence type="ECO:0000313" key="3">
    <source>
        <dbReference type="Proteomes" id="UP000274556"/>
    </source>
</evidence>
<accession>A0A495V9T9</accession>
<gene>
    <name evidence="2" type="ORF">BDD21_3561</name>
</gene>
<sequence>MFALGDCYTRQEVHGLIGGSVQSYLPTVQKRVVAGFVTPAFDPDAPQIVLAGRGPIIEGTADQLTRQGDAVPTFVKRRVNCWEYVGRYRVVRQTHDQAEILPYAQKANRVGDVTSVLFLHSAD</sequence>
<dbReference type="Proteomes" id="UP000274556">
    <property type="component" value="Unassembled WGS sequence"/>
</dbReference>
<protein>
    <recommendedName>
        <fullName evidence="1">DUF6697 domain-containing protein</fullName>
    </recommendedName>
</protein>
<evidence type="ECO:0000259" key="1">
    <source>
        <dbReference type="Pfam" id="PF20411"/>
    </source>
</evidence>
<dbReference type="InterPro" id="IPR046520">
    <property type="entry name" value="DUF6697"/>
</dbReference>
<dbReference type="Pfam" id="PF20411">
    <property type="entry name" value="DUF6697"/>
    <property type="match status" value="1"/>
</dbReference>
<dbReference type="AlphaFoldDB" id="A0A495V9T9"/>
<keyword evidence="3" id="KW-1185">Reference proteome</keyword>
<evidence type="ECO:0000313" key="2">
    <source>
        <dbReference type="EMBL" id="RKT46064.1"/>
    </source>
</evidence>
<reference evidence="2 3" key="1">
    <citation type="submission" date="2018-10" db="EMBL/GenBank/DDBJ databases">
        <title>Genomic Encyclopedia of Archaeal and Bacterial Type Strains, Phase II (KMG-II): from individual species to whole genera.</title>
        <authorList>
            <person name="Goeker M."/>
        </authorList>
    </citation>
    <scope>NUCLEOTIDE SEQUENCE [LARGE SCALE GENOMIC DNA]</scope>
    <source>
        <strain evidence="2 3">DSM 235</strain>
    </source>
</reference>